<proteinExistence type="predicted"/>
<feature type="repeat" description="RPEL" evidence="7">
    <location>
        <begin position="262"/>
        <end position="287"/>
    </location>
</feature>
<dbReference type="PROSITE" id="PS50800">
    <property type="entry name" value="SAP"/>
    <property type="match status" value="1"/>
</dbReference>
<evidence type="ECO:0000256" key="3">
    <source>
        <dbReference type="ARBA" id="ARBA00023015"/>
    </source>
</evidence>
<evidence type="ECO:0000256" key="9">
    <source>
        <dbReference type="SAM" id="MobiDB-lite"/>
    </source>
</evidence>
<dbReference type="SUPFAM" id="SSF68906">
    <property type="entry name" value="SAP domain"/>
    <property type="match status" value="1"/>
</dbReference>
<dbReference type="GO" id="GO:0003713">
    <property type="term" value="F:transcription coactivator activity"/>
    <property type="evidence" value="ECO:0007669"/>
    <property type="project" value="TreeGrafter"/>
</dbReference>
<feature type="region of interest" description="Disordered" evidence="9">
    <location>
        <begin position="499"/>
        <end position="557"/>
    </location>
</feature>
<gene>
    <name evidence="11" type="ORF">V9T40_007670</name>
</gene>
<dbReference type="Proteomes" id="UP001367676">
    <property type="component" value="Unassembled WGS sequence"/>
</dbReference>
<evidence type="ECO:0000256" key="2">
    <source>
        <dbReference type="ARBA" id="ARBA00022737"/>
    </source>
</evidence>
<feature type="compositionally biased region" description="Low complexity" evidence="9">
    <location>
        <begin position="599"/>
        <end position="617"/>
    </location>
</feature>
<dbReference type="InterPro" id="IPR043451">
    <property type="entry name" value="Myocardin-like"/>
</dbReference>
<feature type="coiled-coil region" evidence="8">
    <location>
        <begin position="854"/>
        <end position="885"/>
    </location>
</feature>
<evidence type="ECO:0000256" key="8">
    <source>
        <dbReference type="SAM" id="Coils"/>
    </source>
</evidence>
<evidence type="ECO:0000259" key="10">
    <source>
        <dbReference type="PROSITE" id="PS50800"/>
    </source>
</evidence>
<evidence type="ECO:0000256" key="6">
    <source>
        <dbReference type="ARBA" id="ARBA00023242"/>
    </source>
</evidence>
<evidence type="ECO:0000256" key="1">
    <source>
        <dbReference type="ARBA" id="ARBA00004123"/>
    </source>
</evidence>
<dbReference type="GO" id="GO:0045944">
    <property type="term" value="P:positive regulation of transcription by RNA polymerase II"/>
    <property type="evidence" value="ECO:0007669"/>
    <property type="project" value="TreeGrafter"/>
</dbReference>
<dbReference type="Gene3D" id="1.10.720.30">
    <property type="entry name" value="SAP domain"/>
    <property type="match status" value="1"/>
</dbReference>
<dbReference type="PROSITE" id="PS51073">
    <property type="entry name" value="RPEL"/>
    <property type="match status" value="2"/>
</dbReference>
<keyword evidence="4 8" id="KW-0175">Coiled coil</keyword>
<dbReference type="SMART" id="SM00513">
    <property type="entry name" value="SAP"/>
    <property type="match status" value="1"/>
</dbReference>
<feature type="region of interest" description="Disordered" evidence="9">
    <location>
        <begin position="713"/>
        <end position="784"/>
    </location>
</feature>
<keyword evidence="2" id="KW-0677">Repeat</keyword>
<dbReference type="InterPro" id="IPR003034">
    <property type="entry name" value="SAP_dom"/>
</dbReference>
<reference evidence="11 12" key="1">
    <citation type="submission" date="2024-03" db="EMBL/GenBank/DDBJ databases">
        <title>Adaptation during the transition from Ophiocordyceps entomopathogen to insect associate is accompanied by gene loss and intensified selection.</title>
        <authorList>
            <person name="Ward C.M."/>
            <person name="Onetto C.A."/>
            <person name="Borneman A.R."/>
        </authorList>
    </citation>
    <scope>NUCLEOTIDE SEQUENCE [LARGE SCALE GENOMIC DNA]</scope>
    <source>
        <strain evidence="11">AWRI1</strain>
        <tissue evidence="11">Single Adult Female</tissue>
    </source>
</reference>
<evidence type="ECO:0000313" key="11">
    <source>
        <dbReference type="EMBL" id="KAK7592918.1"/>
    </source>
</evidence>
<dbReference type="GO" id="GO:0005634">
    <property type="term" value="C:nucleus"/>
    <property type="evidence" value="ECO:0007669"/>
    <property type="project" value="UniProtKB-SubCell"/>
</dbReference>
<name>A0AAN9TI28_9HEMI</name>
<feature type="region of interest" description="Disordered" evidence="9">
    <location>
        <begin position="173"/>
        <end position="214"/>
    </location>
</feature>
<protein>
    <recommendedName>
        <fullName evidence="10">SAP domain-containing protein</fullName>
    </recommendedName>
</protein>
<accession>A0AAN9TI28</accession>
<feature type="compositionally biased region" description="Polar residues" evidence="9">
    <location>
        <begin position="713"/>
        <end position="724"/>
    </location>
</feature>
<dbReference type="InterPro" id="IPR004018">
    <property type="entry name" value="RPEL_repeat"/>
</dbReference>
<comment type="caution">
    <text evidence="11">The sequence shown here is derived from an EMBL/GenBank/DDBJ whole genome shotgun (WGS) entry which is preliminary data.</text>
</comment>
<evidence type="ECO:0000256" key="7">
    <source>
        <dbReference type="PROSITE-ProRule" id="PRU00401"/>
    </source>
</evidence>
<feature type="compositionally biased region" description="Low complexity" evidence="9">
    <location>
        <begin position="730"/>
        <end position="739"/>
    </location>
</feature>
<dbReference type="PANTHER" id="PTHR22793">
    <property type="entry name" value="MYOCARDIN-RELATED TRANSCRIPTION FACTOR-RELATED"/>
    <property type="match status" value="1"/>
</dbReference>
<dbReference type="PANTHER" id="PTHR22793:SF12">
    <property type="entry name" value="MYOCARDIN-RELATED TRANSCRIPTION FACTOR, ISOFORM H"/>
    <property type="match status" value="1"/>
</dbReference>
<dbReference type="EMBL" id="JBBCAQ010000020">
    <property type="protein sequence ID" value="KAK7592918.1"/>
    <property type="molecule type" value="Genomic_DNA"/>
</dbReference>
<sequence length="1320" mass="143442">MVPILGHIHGVLSMKGQLSSYVWSIHGVLEGKRGGRVKILATRGQLYSYILLIDADDDDDDDILMRWIYVVSKGVYSDDDDDDDDDMKILVPRVQLYSYILLIDADDDDDDDRLKIERLEWYSYFHHHRHQGSHGDSVYWNIQLDQDLLNTIISIYPEWFKGLKPTVECNMAQGGSSAGTSTASVGGGSSQTVLYPRSPPKAEVDDSPLQKSMDRNKESLKVKLMLRRPINQLVAQGIMPQLKTSPTIHEQKQKLERAKMGDLLKAKIQQRPDRQELVRQHILEADVGHVDPSLAERQRMLKKCRLVDSLNDQLSHRPGPLELIKKNILHTEEPIERAVKEGFIEFKATSEGQKVKPEPPDHYMTIDDDSQSSDAQSPRDSSSVYNVEMSPPSVGCVGQPVQAMITDATPVADVLRHSTTGSDMLETAAAQAGIVTVVVAPNAGILATAPSPLSLGSSTSSLSPLSSIASPSSTVSHTSGATTFACSSPALIATGGTTVARPSLPIHQQQPAPGKDKNRKKSKSKTQQQKTRTIKFHEYKGPPNAQKNSNYNSTNSASSAETSYELLLQQQQLYLQWELEVKQRCSQMLLPTPKPMDQSPSSPSVISLPSPSPSVSSQRGLNESSMSSSASPPPSNPPPPPPLPPPPPPPLPMATSVTSNSVKPLRNLEDMKVSDLKAELKKRNLRVSGPKPHLIQRLKPYAENATSISSNFCNQSNAPPSSNVAIPCNDDSIPDSSVPSPMPQINQSPICIDITDSNSKPGSPHNANSDMSVNKVSSSGEMNNNELSEDILREKERQIKELQRQLLNSQLLLQQQRQQQQQQLQQQAKARSSQTFQPTPAINAKANLAAFLHQQQLNQLLAQKQRQQQQQLQQLQQQQQQQQQRNINNNIVIKNSTNGSSNGNNGIRQRGTNNTVIFGEYPAAFVFNHVDKSDGQHQRTTSLPNFVGTFVQPHFVLSSQGMKQLVFDSDSIILPDQIKVENGFIEGSIVTSAENGVTSSTGLLQDEKPTIANDVTSQIIVDNDNFVTLHIGEDESMVVNDYEPFSQNEDISKLFKQEHPAAESVDDVLHLLMKNGEFHPPEADQQCADMSAPPYTTNLAQSVPATTASGTAFVANVSSAQFGANTTSAAATSVVSVAAAAPPAVTTASTDSAGAGCAANNSSSGGGGGGGIYTNSHIDPGVPSQHLSLEELGIDMETFPMDLCEQQLEPVTVVGSQPTAAAAAAVAEFMDVDGDWLERLISDELDHSTPSSSSNSGNYESLHCGAAGLNINNNDNNNINNNIISSCDNNITDSLDFFNIDDNDLKIAAELSWDRVDFAT</sequence>
<feature type="domain" description="SAP" evidence="10">
    <location>
        <begin position="668"/>
        <end position="702"/>
    </location>
</feature>
<keyword evidence="3" id="KW-0805">Transcription regulation</keyword>
<evidence type="ECO:0000313" key="12">
    <source>
        <dbReference type="Proteomes" id="UP001367676"/>
    </source>
</evidence>
<feature type="region of interest" description="Disordered" evidence="9">
    <location>
        <begin position="350"/>
        <end position="387"/>
    </location>
</feature>
<keyword evidence="12" id="KW-1185">Reference proteome</keyword>
<keyword evidence="5" id="KW-0804">Transcription</keyword>
<dbReference type="Gene3D" id="6.10.140.2040">
    <property type="match status" value="1"/>
</dbReference>
<feature type="region of interest" description="Disordered" evidence="9">
    <location>
        <begin position="590"/>
        <end position="666"/>
    </location>
</feature>
<feature type="compositionally biased region" description="Low complexity" evidence="9">
    <location>
        <begin position="372"/>
        <end position="383"/>
    </location>
</feature>
<feature type="compositionally biased region" description="Low complexity" evidence="9">
    <location>
        <begin position="548"/>
        <end position="557"/>
    </location>
</feature>
<feature type="coiled-coil region" evidence="8">
    <location>
        <begin position="785"/>
        <end position="819"/>
    </location>
</feature>
<dbReference type="Pfam" id="PF02037">
    <property type="entry name" value="SAP"/>
    <property type="match status" value="1"/>
</dbReference>
<keyword evidence="6" id="KW-0539">Nucleus</keyword>
<comment type="subcellular location">
    <subcellularLocation>
        <location evidence="1">Nucleus</location>
    </subcellularLocation>
</comment>
<dbReference type="Pfam" id="PF02755">
    <property type="entry name" value="RPEL"/>
    <property type="match status" value="2"/>
</dbReference>
<dbReference type="Gene3D" id="6.10.150.10">
    <property type="match status" value="1"/>
</dbReference>
<organism evidence="11 12">
    <name type="scientific">Parthenolecanium corni</name>
    <dbReference type="NCBI Taxonomy" id="536013"/>
    <lineage>
        <taxon>Eukaryota</taxon>
        <taxon>Metazoa</taxon>
        <taxon>Ecdysozoa</taxon>
        <taxon>Arthropoda</taxon>
        <taxon>Hexapoda</taxon>
        <taxon>Insecta</taxon>
        <taxon>Pterygota</taxon>
        <taxon>Neoptera</taxon>
        <taxon>Paraneoptera</taxon>
        <taxon>Hemiptera</taxon>
        <taxon>Sternorrhyncha</taxon>
        <taxon>Coccoidea</taxon>
        <taxon>Coccidae</taxon>
        <taxon>Parthenolecanium</taxon>
    </lineage>
</organism>
<feature type="compositionally biased region" description="Polar residues" evidence="9">
    <location>
        <begin position="744"/>
        <end position="784"/>
    </location>
</feature>
<feature type="repeat" description="RPEL" evidence="7">
    <location>
        <begin position="308"/>
        <end position="333"/>
    </location>
</feature>
<feature type="compositionally biased region" description="Basic and acidic residues" evidence="9">
    <location>
        <begin position="353"/>
        <end position="365"/>
    </location>
</feature>
<feature type="compositionally biased region" description="Pro residues" evidence="9">
    <location>
        <begin position="631"/>
        <end position="652"/>
    </location>
</feature>
<evidence type="ECO:0000256" key="4">
    <source>
        <dbReference type="ARBA" id="ARBA00023054"/>
    </source>
</evidence>
<evidence type="ECO:0000256" key="5">
    <source>
        <dbReference type="ARBA" id="ARBA00023163"/>
    </source>
</evidence>
<dbReference type="InterPro" id="IPR036361">
    <property type="entry name" value="SAP_dom_sf"/>
</dbReference>
<feature type="compositionally biased region" description="Low complexity" evidence="9">
    <location>
        <begin position="173"/>
        <end position="184"/>
    </location>
</feature>
<dbReference type="SMART" id="SM00707">
    <property type="entry name" value="RPEL"/>
    <property type="match status" value="3"/>
</dbReference>